<gene>
    <name evidence="9" type="ORF">SAMN05216353_11215</name>
</gene>
<dbReference type="Proteomes" id="UP000198897">
    <property type="component" value="Unassembled WGS sequence"/>
</dbReference>
<organism evidence="9 10">
    <name type="scientific">Halobacillus alkaliphilus</name>
    <dbReference type="NCBI Taxonomy" id="396056"/>
    <lineage>
        <taxon>Bacteria</taxon>
        <taxon>Bacillati</taxon>
        <taxon>Bacillota</taxon>
        <taxon>Bacilli</taxon>
        <taxon>Bacillales</taxon>
        <taxon>Bacillaceae</taxon>
        <taxon>Halobacillus</taxon>
    </lineage>
</organism>
<feature type="compositionally biased region" description="Acidic residues" evidence="6">
    <location>
        <begin position="39"/>
        <end position="51"/>
    </location>
</feature>
<dbReference type="Pfam" id="PF17961">
    <property type="entry name" value="Big_8"/>
    <property type="match status" value="1"/>
</dbReference>
<keyword evidence="5" id="KW-0572">Peptidoglycan-anchor</keyword>
<evidence type="ECO:0000256" key="5">
    <source>
        <dbReference type="ARBA" id="ARBA00023088"/>
    </source>
</evidence>
<evidence type="ECO:0000256" key="1">
    <source>
        <dbReference type="ARBA" id="ARBA00004168"/>
    </source>
</evidence>
<evidence type="ECO:0000256" key="4">
    <source>
        <dbReference type="ARBA" id="ARBA00022729"/>
    </source>
</evidence>
<dbReference type="GO" id="GO:0007155">
    <property type="term" value="P:cell adhesion"/>
    <property type="evidence" value="ECO:0007669"/>
    <property type="project" value="InterPro"/>
</dbReference>
<feature type="signal peptide" evidence="7">
    <location>
        <begin position="1"/>
        <end position="28"/>
    </location>
</feature>
<accession>A0A1I2M9G5</accession>
<dbReference type="AlphaFoldDB" id="A0A1I2M9G5"/>
<dbReference type="InterPro" id="IPR041171">
    <property type="entry name" value="SDR_Ig"/>
</dbReference>
<reference evidence="10" key="1">
    <citation type="submission" date="2016-10" db="EMBL/GenBank/DDBJ databases">
        <authorList>
            <person name="Varghese N."/>
            <person name="Submissions S."/>
        </authorList>
    </citation>
    <scope>NUCLEOTIDE SEQUENCE [LARGE SCALE GENOMIC DNA]</scope>
    <source>
        <strain evidence="10">FP5</strain>
    </source>
</reference>
<evidence type="ECO:0000259" key="8">
    <source>
        <dbReference type="Pfam" id="PF17961"/>
    </source>
</evidence>
<dbReference type="RefSeq" id="WP_175477842.1">
    <property type="nucleotide sequence ID" value="NZ_FOOG01000012.1"/>
</dbReference>
<dbReference type="Gene3D" id="2.60.40.1280">
    <property type="match status" value="1"/>
</dbReference>
<evidence type="ECO:0000313" key="10">
    <source>
        <dbReference type="Proteomes" id="UP000198897"/>
    </source>
</evidence>
<feature type="region of interest" description="Disordered" evidence="6">
    <location>
        <begin position="233"/>
        <end position="277"/>
    </location>
</feature>
<dbReference type="EMBL" id="FOOG01000012">
    <property type="protein sequence ID" value="SFF88113.1"/>
    <property type="molecule type" value="Genomic_DNA"/>
</dbReference>
<keyword evidence="2" id="KW-0134">Cell wall</keyword>
<dbReference type="SUPFAM" id="SSF49401">
    <property type="entry name" value="Bacterial adhesins"/>
    <property type="match status" value="1"/>
</dbReference>
<protein>
    <recommendedName>
        <fullName evidence="8">SDR-like Ig domain-containing protein</fullName>
    </recommendedName>
</protein>
<feature type="chain" id="PRO_5038403138" description="SDR-like Ig domain-containing protein" evidence="7">
    <location>
        <begin position="29"/>
        <end position="277"/>
    </location>
</feature>
<keyword evidence="10" id="KW-1185">Reference proteome</keyword>
<name>A0A1I2M9G5_9BACI</name>
<comment type="subcellular location">
    <subcellularLocation>
        <location evidence="1">Secreted</location>
        <location evidence="1">Cell wall</location>
        <topology evidence="1">Peptidoglycan-anchor</topology>
    </subcellularLocation>
</comment>
<feature type="compositionally biased region" description="Acidic residues" evidence="6">
    <location>
        <begin position="85"/>
        <end position="94"/>
    </location>
</feature>
<feature type="compositionally biased region" description="Basic and acidic residues" evidence="6">
    <location>
        <begin position="52"/>
        <end position="80"/>
    </location>
</feature>
<evidence type="ECO:0000256" key="2">
    <source>
        <dbReference type="ARBA" id="ARBA00022512"/>
    </source>
</evidence>
<evidence type="ECO:0000313" key="9">
    <source>
        <dbReference type="EMBL" id="SFF88113.1"/>
    </source>
</evidence>
<keyword evidence="4 7" id="KW-0732">Signal</keyword>
<feature type="non-terminal residue" evidence="9">
    <location>
        <position position="277"/>
    </location>
</feature>
<feature type="region of interest" description="Disordered" evidence="6">
    <location>
        <begin position="38"/>
        <end position="102"/>
    </location>
</feature>
<feature type="domain" description="SDR-like Ig" evidence="8">
    <location>
        <begin position="142"/>
        <end position="217"/>
    </location>
</feature>
<dbReference type="InterPro" id="IPR011252">
    <property type="entry name" value="Fibrogen-bd_dom1"/>
</dbReference>
<evidence type="ECO:0000256" key="6">
    <source>
        <dbReference type="SAM" id="MobiDB-lite"/>
    </source>
</evidence>
<proteinExistence type="predicted"/>
<sequence>MNKNMKRMMKKMALVWIMAIMVSTQTLPYSSGIVNAEGSDAEVSTDEPAETNEEKETKNGEKEDNKEETDKGKENEKQETQESSEAPEQEEEKELPEKGKAVEENIINEVEWTKKQGGDLPKVLNAEEAQELNIDIAYILFLPKDHEYGDEAAFTFSIPDLLAVAKESQTDVKGEDGQVVGKYSIDSDQEVKVVFNEDIIGQGVKADITVSAILKEDLEKEKHSAEFKLANNETKTLSFELEAEEKDPEPEEESKESDSNVEEETDEETKDSSNETE</sequence>
<feature type="compositionally biased region" description="Acidic residues" evidence="6">
    <location>
        <begin position="241"/>
        <end position="269"/>
    </location>
</feature>
<keyword evidence="3" id="KW-0964">Secreted</keyword>
<evidence type="ECO:0000256" key="7">
    <source>
        <dbReference type="SAM" id="SignalP"/>
    </source>
</evidence>
<evidence type="ECO:0000256" key="3">
    <source>
        <dbReference type="ARBA" id="ARBA00022525"/>
    </source>
</evidence>
<dbReference type="InterPro" id="IPR008966">
    <property type="entry name" value="Adhesion_dom_sf"/>
</dbReference>